<evidence type="ECO:0000313" key="3">
    <source>
        <dbReference type="EMBL" id="KAK4205515.1"/>
    </source>
</evidence>
<feature type="region of interest" description="Disordered" evidence="1">
    <location>
        <begin position="1"/>
        <end position="23"/>
    </location>
</feature>
<dbReference type="EMBL" id="MU863876">
    <property type="protein sequence ID" value="KAK4205515.1"/>
    <property type="molecule type" value="Genomic_DNA"/>
</dbReference>
<dbReference type="AlphaFoldDB" id="A0AAN6XRY9"/>
<evidence type="ECO:0000256" key="2">
    <source>
        <dbReference type="SAM" id="Phobius"/>
    </source>
</evidence>
<keyword evidence="2" id="KW-0472">Membrane</keyword>
<keyword evidence="2" id="KW-1133">Transmembrane helix</keyword>
<feature type="compositionally biased region" description="Low complexity" evidence="1">
    <location>
        <begin position="230"/>
        <end position="250"/>
    </location>
</feature>
<feature type="compositionally biased region" description="Polar residues" evidence="1">
    <location>
        <begin position="412"/>
        <end position="428"/>
    </location>
</feature>
<sequence>MKRSNESAIVAASSNSSSCKGQPNQVDHFNPAPTFIDQHPASKGVSVTGCYWPDGSPADGGARGVEESFDPFDALYPCLDPDKTYSPDESIVCCWSGDVCFGEAKLCGIPAHEDSDKTKGAFSAMYRGGCTAQPDTWADAAGCPQKCLDPSRPFENILDAEVMVVACDDPSRADNLTLYCSNDGIDPTRCDHNGAALDGYGQDEAWGMMETLQIHGVALSTVTSIPIATSSSASQISTTSSESSTTSTTAVMGTPPSNVTAPNSPNTTTIILAVGIPLGLLFFFGMLAVAFICHRRRNAPQPEEKRRSFTVLNVNHSTAQPDDTNSLGTPYSERNVLPGPLSSNPILPFSPSDPNLPATTGTSEIPQKIQKIDRTPTPHPESDLQDSPDHPRRTSSSTPTPWPVSPPFLHTYTINNQNLPSSNRNSYASGGGSSSLRKSHTEGDLPLIIPDNHHHHHRQSHQSTTSSTIPFPSYSEPNISYPSTSPRTGPQFPFYSREVHEALQQMEYDRELQNYYAAAASDHHHGFSSHNPIELPGNRATSLPAPTGGSPSTRMYYTYGYGRPAVGVGRPQVVQIGSSSRGGSQQRQSHERGGSTGTVRNVGFDSSGGRAGEGVGHARQQGVGAGAGVGSAGASRGGGGSGNGSGYLSYRSSA</sequence>
<feature type="compositionally biased region" description="Polar residues" evidence="1">
    <location>
        <begin position="310"/>
        <end position="329"/>
    </location>
</feature>
<feature type="compositionally biased region" description="Low complexity" evidence="1">
    <location>
        <begin position="1"/>
        <end position="18"/>
    </location>
</feature>
<proteinExistence type="predicted"/>
<evidence type="ECO:0000313" key="4">
    <source>
        <dbReference type="Proteomes" id="UP001303160"/>
    </source>
</evidence>
<feature type="region of interest" description="Disordered" evidence="1">
    <location>
        <begin position="575"/>
        <end position="654"/>
    </location>
</feature>
<feature type="compositionally biased region" description="Gly residues" evidence="1">
    <location>
        <begin position="623"/>
        <end position="645"/>
    </location>
</feature>
<reference evidence="3" key="1">
    <citation type="journal article" date="2023" name="Mol. Phylogenet. Evol.">
        <title>Genome-scale phylogeny and comparative genomics of the fungal order Sordariales.</title>
        <authorList>
            <person name="Hensen N."/>
            <person name="Bonometti L."/>
            <person name="Westerberg I."/>
            <person name="Brannstrom I.O."/>
            <person name="Guillou S."/>
            <person name="Cros-Aarteil S."/>
            <person name="Calhoun S."/>
            <person name="Haridas S."/>
            <person name="Kuo A."/>
            <person name="Mondo S."/>
            <person name="Pangilinan J."/>
            <person name="Riley R."/>
            <person name="LaButti K."/>
            <person name="Andreopoulos B."/>
            <person name="Lipzen A."/>
            <person name="Chen C."/>
            <person name="Yan M."/>
            <person name="Daum C."/>
            <person name="Ng V."/>
            <person name="Clum A."/>
            <person name="Steindorff A."/>
            <person name="Ohm R.A."/>
            <person name="Martin F."/>
            <person name="Silar P."/>
            <person name="Natvig D.O."/>
            <person name="Lalanne C."/>
            <person name="Gautier V."/>
            <person name="Ament-Velasquez S.L."/>
            <person name="Kruys A."/>
            <person name="Hutchinson M.I."/>
            <person name="Powell A.J."/>
            <person name="Barry K."/>
            <person name="Miller A.N."/>
            <person name="Grigoriev I.V."/>
            <person name="Debuchy R."/>
            <person name="Gladieux P."/>
            <person name="Hiltunen Thoren M."/>
            <person name="Johannesson H."/>
        </authorList>
    </citation>
    <scope>NUCLEOTIDE SEQUENCE</scope>
    <source>
        <strain evidence="3">CBS 315.58</strain>
    </source>
</reference>
<feature type="region of interest" description="Disordered" evidence="1">
    <location>
        <begin position="230"/>
        <end position="263"/>
    </location>
</feature>
<feature type="compositionally biased region" description="Polar residues" evidence="1">
    <location>
        <begin position="475"/>
        <end position="488"/>
    </location>
</feature>
<protein>
    <submittedName>
        <fullName evidence="3">Uncharacterized protein</fullName>
    </submittedName>
</protein>
<feature type="region of interest" description="Disordered" evidence="1">
    <location>
        <begin position="523"/>
        <end position="549"/>
    </location>
</feature>
<feature type="transmembrane region" description="Helical" evidence="2">
    <location>
        <begin position="270"/>
        <end position="293"/>
    </location>
</feature>
<feature type="compositionally biased region" description="Basic and acidic residues" evidence="1">
    <location>
        <begin position="370"/>
        <end position="392"/>
    </location>
</feature>
<comment type="caution">
    <text evidence="3">The sequence shown here is derived from an EMBL/GenBank/DDBJ whole genome shotgun (WGS) entry which is preliminary data.</text>
</comment>
<feature type="region of interest" description="Disordered" evidence="1">
    <location>
        <begin position="299"/>
        <end position="493"/>
    </location>
</feature>
<dbReference type="Proteomes" id="UP001303160">
    <property type="component" value="Unassembled WGS sequence"/>
</dbReference>
<reference evidence="3" key="2">
    <citation type="submission" date="2023-05" db="EMBL/GenBank/DDBJ databases">
        <authorList>
            <consortium name="Lawrence Berkeley National Laboratory"/>
            <person name="Steindorff A."/>
            <person name="Hensen N."/>
            <person name="Bonometti L."/>
            <person name="Westerberg I."/>
            <person name="Brannstrom I.O."/>
            <person name="Guillou S."/>
            <person name="Cros-Aarteil S."/>
            <person name="Calhoun S."/>
            <person name="Haridas S."/>
            <person name="Kuo A."/>
            <person name="Mondo S."/>
            <person name="Pangilinan J."/>
            <person name="Riley R."/>
            <person name="Labutti K."/>
            <person name="Andreopoulos B."/>
            <person name="Lipzen A."/>
            <person name="Chen C."/>
            <person name="Yanf M."/>
            <person name="Daum C."/>
            <person name="Ng V."/>
            <person name="Clum A."/>
            <person name="Ohm R."/>
            <person name="Martin F."/>
            <person name="Silar P."/>
            <person name="Natvig D."/>
            <person name="Lalanne C."/>
            <person name="Gautier V."/>
            <person name="Ament-Velasquez S.L."/>
            <person name="Kruys A."/>
            <person name="Hutchinson M.I."/>
            <person name="Powell A.J."/>
            <person name="Barry K."/>
            <person name="Miller A.N."/>
            <person name="Grigoriev I.V."/>
            <person name="Debuchy R."/>
            <person name="Gladieux P."/>
            <person name="Thoren M.H."/>
            <person name="Johannesson H."/>
        </authorList>
    </citation>
    <scope>NUCLEOTIDE SEQUENCE</scope>
    <source>
        <strain evidence="3">CBS 315.58</strain>
    </source>
</reference>
<evidence type="ECO:0000256" key="1">
    <source>
        <dbReference type="SAM" id="MobiDB-lite"/>
    </source>
</evidence>
<name>A0AAN6XRY9_9PEZI</name>
<accession>A0AAN6XRY9</accession>
<keyword evidence="2" id="KW-0812">Transmembrane</keyword>
<organism evidence="3 4">
    <name type="scientific">Triangularia verruculosa</name>
    <dbReference type="NCBI Taxonomy" id="2587418"/>
    <lineage>
        <taxon>Eukaryota</taxon>
        <taxon>Fungi</taxon>
        <taxon>Dikarya</taxon>
        <taxon>Ascomycota</taxon>
        <taxon>Pezizomycotina</taxon>
        <taxon>Sordariomycetes</taxon>
        <taxon>Sordariomycetidae</taxon>
        <taxon>Sordariales</taxon>
        <taxon>Podosporaceae</taxon>
        <taxon>Triangularia</taxon>
    </lineage>
</organism>
<feature type="compositionally biased region" description="Low complexity" evidence="1">
    <location>
        <begin position="577"/>
        <end position="587"/>
    </location>
</feature>
<keyword evidence="4" id="KW-1185">Reference proteome</keyword>
<gene>
    <name evidence="3" type="ORF">QBC40DRAFT_162580</name>
</gene>